<dbReference type="AlphaFoldDB" id="A0A151WS02"/>
<feature type="compositionally biased region" description="Gly residues" evidence="1">
    <location>
        <begin position="47"/>
        <end position="72"/>
    </location>
</feature>
<feature type="non-terminal residue" evidence="2">
    <location>
        <position position="1"/>
    </location>
</feature>
<sequence>SAQNERIIPGRARSPTRRSPTKVKWHSALRAEDARHSEEMKRTRRAGGSGGGGRVGGGGGRRGRGEGGGGGGRGERREIRRREQGRIQRALEEAARGGCVPDEGQRASEPTTCARHQARERPNVPDQAVLAGYHGIYRWEGARARARASERASERERGREGGREGRLGDADQVEGLDEAQPRSVGARGATGGEPSLRHARQKRGRLLRGSDEDGRCARDPRAETGETDREQDVDRRHTVASVWRERPEREGFAMRET</sequence>
<feature type="compositionally biased region" description="Basic and acidic residues" evidence="1">
    <location>
        <begin position="29"/>
        <end position="41"/>
    </location>
</feature>
<evidence type="ECO:0000313" key="3">
    <source>
        <dbReference type="Proteomes" id="UP000075809"/>
    </source>
</evidence>
<name>A0A151WS02_9HYME</name>
<feature type="compositionally biased region" description="Basic and acidic residues" evidence="1">
    <location>
        <begin position="140"/>
        <end position="169"/>
    </location>
</feature>
<feature type="compositionally biased region" description="Basic and acidic residues" evidence="1">
    <location>
        <begin position="208"/>
        <end position="257"/>
    </location>
</feature>
<dbReference type="Proteomes" id="UP000075809">
    <property type="component" value="Unassembled WGS sequence"/>
</dbReference>
<accession>A0A151WS02</accession>
<dbReference type="EMBL" id="KQ982794">
    <property type="protein sequence ID" value="KYQ50624.1"/>
    <property type="molecule type" value="Genomic_DNA"/>
</dbReference>
<feature type="compositionally biased region" description="Basic residues" evidence="1">
    <location>
        <begin position="14"/>
        <end position="27"/>
    </location>
</feature>
<feature type="region of interest" description="Disordered" evidence="1">
    <location>
        <begin position="1"/>
        <end position="127"/>
    </location>
</feature>
<feature type="compositionally biased region" description="Basic residues" evidence="1">
    <location>
        <begin position="197"/>
        <end position="206"/>
    </location>
</feature>
<feature type="compositionally biased region" description="Basic and acidic residues" evidence="1">
    <location>
        <begin position="73"/>
        <end position="95"/>
    </location>
</feature>
<organism evidence="2 3">
    <name type="scientific">Mycetomoellerius zeteki</name>
    <dbReference type="NCBI Taxonomy" id="64791"/>
    <lineage>
        <taxon>Eukaryota</taxon>
        <taxon>Metazoa</taxon>
        <taxon>Ecdysozoa</taxon>
        <taxon>Arthropoda</taxon>
        <taxon>Hexapoda</taxon>
        <taxon>Insecta</taxon>
        <taxon>Pterygota</taxon>
        <taxon>Neoptera</taxon>
        <taxon>Endopterygota</taxon>
        <taxon>Hymenoptera</taxon>
        <taxon>Apocrita</taxon>
        <taxon>Aculeata</taxon>
        <taxon>Formicoidea</taxon>
        <taxon>Formicidae</taxon>
        <taxon>Myrmicinae</taxon>
        <taxon>Mycetomoellerius</taxon>
    </lineage>
</organism>
<reference evidence="2 3" key="1">
    <citation type="submission" date="2015-09" db="EMBL/GenBank/DDBJ databases">
        <title>Trachymyrmex zeteki WGS genome.</title>
        <authorList>
            <person name="Nygaard S."/>
            <person name="Hu H."/>
            <person name="Boomsma J."/>
            <person name="Zhang G."/>
        </authorList>
    </citation>
    <scope>NUCLEOTIDE SEQUENCE [LARGE SCALE GENOMIC DNA]</scope>
    <source>
        <strain evidence="2">Tzet28-1</strain>
        <tissue evidence="2">Whole body</tissue>
    </source>
</reference>
<gene>
    <name evidence="2" type="ORF">ALC60_10263</name>
</gene>
<evidence type="ECO:0000313" key="2">
    <source>
        <dbReference type="EMBL" id="KYQ50624.1"/>
    </source>
</evidence>
<protein>
    <submittedName>
        <fullName evidence="2">Uncharacterized protein</fullName>
    </submittedName>
</protein>
<keyword evidence="3" id="KW-1185">Reference proteome</keyword>
<proteinExistence type="predicted"/>
<evidence type="ECO:0000256" key="1">
    <source>
        <dbReference type="SAM" id="MobiDB-lite"/>
    </source>
</evidence>
<feature type="region of interest" description="Disordered" evidence="1">
    <location>
        <begin position="139"/>
        <end position="257"/>
    </location>
</feature>